<reference evidence="1" key="2">
    <citation type="journal article" date="2015" name="Fish Shellfish Immunol.">
        <title>Early steps in the European eel (Anguilla anguilla)-Vibrio vulnificus interaction in the gills: Role of the RtxA13 toxin.</title>
        <authorList>
            <person name="Callol A."/>
            <person name="Pajuelo D."/>
            <person name="Ebbesson L."/>
            <person name="Teles M."/>
            <person name="MacKenzie S."/>
            <person name="Amaro C."/>
        </authorList>
    </citation>
    <scope>NUCLEOTIDE SEQUENCE</scope>
</reference>
<sequence length="64" mass="7463">MTKPQAIPGVNHSMKTNFHWHKLLKSRRLSQYGEQVVLIEIWHWVNPEGLTGLHMPLNSLSLFD</sequence>
<protein>
    <submittedName>
        <fullName evidence="1">Uncharacterized protein</fullName>
    </submittedName>
</protein>
<proteinExistence type="predicted"/>
<accession>A0A0E9RLQ3</accession>
<reference evidence="1" key="1">
    <citation type="submission" date="2014-11" db="EMBL/GenBank/DDBJ databases">
        <authorList>
            <person name="Amaro Gonzalez C."/>
        </authorList>
    </citation>
    <scope>NUCLEOTIDE SEQUENCE</scope>
</reference>
<name>A0A0E9RLQ3_ANGAN</name>
<dbReference type="AlphaFoldDB" id="A0A0E9RLQ3"/>
<dbReference type="EMBL" id="GBXM01079319">
    <property type="protein sequence ID" value="JAH29258.1"/>
    <property type="molecule type" value="Transcribed_RNA"/>
</dbReference>
<organism evidence="1">
    <name type="scientific">Anguilla anguilla</name>
    <name type="common">European freshwater eel</name>
    <name type="synonym">Muraena anguilla</name>
    <dbReference type="NCBI Taxonomy" id="7936"/>
    <lineage>
        <taxon>Eukaryota</taxon>
        <taxon>Metazoa</taxon>
        <taxon>Chordata</taxon>
        <taxon>Craniata</taxon>
        <taxon>Vertebrata</taxon>
        <taxon>Euteleostomi</taxon>
        <taxon>Actinopterygii</taxon>
        <taxon>Neopterygii</taxon>
        <taxon>Teleostei</taxon>
        <taxon>Anguilliformes</taxon>
        <taxon>Anguillidae</taxon>
        <taxon>Anguilla</taxon>
    </lineage>
</organism>
<evidence type="ECO:0000313" key="1">
    <source>
        <dbReference type="EMBL" id="JAH29258.1"/>
    </source>
</evidence>